<dbReference type="InterPro" id="IPR043129">
    <property type="entry name" value="ATPase_NBD"/>
</dbReference>
<dbReference type="Gene3D" id="1.10.10.10">
    <property type="entry name" value="Winged helix-like DNA-binding domain superfamily/Winged helix DNA-binding domain"/>
    <property type="match status" value="1"/>
</dbReference>
<organism evidence="2 3">
    <name type="scientific">Tenggerimyces flavus</name>
    <dbReference type="NCBI Taxonomy" id="1708749"/>
    <lineage>
        <taxon>Bacteria</taxon>
        <taxon>Bacillati</taxon>
        <taxon>Actinomycetota</taxon>
        <taxon>Actinomycetes</taxon>
        <taxon>Propionibacteriales</taxon>
        <taxon>Nocardioidaceae</taxon>
        <taxon>Tenggerimyces</taxon>
    </lineage>
</organism>
<dbReference type="RefSeq" id="WP_205114806.1">
    <property type="nucleotide sequence ID" value="NZ_JAFBCM010000001.1"/>
</dbReference>
<dbReference type="EMBL" id="JBHRZH010000023">
    <property type="protein sequence ID" value="MFC3764143.1"/>
    <property type="molecule type" value="Genomic_DNA"/>
</dbReference>
<dbReference type="PANTHER" id="PTHR18964">
    <property type="entry name" value="ROK (REPRESSOR, ORF, KINASE) FAMILY"/>
    <property type="match status" value="1"/>
</dbReference>
<dbReference type="InterPro" id="IPR000600">
    <property type="entry name" value="ROK"/>
</dbReference>
<protein>
    <submittedName>
        <fullName evidence="2">ROK family protein</fullName>
    </submittedName>
</protein>
<dbReference type="Pfam" id="PF13412">
    <property type="entry name" value="HTH_24"/>
    <property type="match status" value="1"/>
</dbReference>
<dbReference type="InterPro" id="IPR036390">
    <property type="entry name" value="WH_DNA-bd_sf"/>
</dbReference>
<dbReference type="PANTHER" id="PTHR18964:SF149">
    <property type="entry name" value="BIFUNCTIONAL UDP-N-ACETYLGLUCOSAMINE 2-EPIMERASE_N-ACETYLMANNOSAMINE KINASE"/>
    <property type="match status" value="1"/>
</dbReference>
<dbReference type="InterPro" id="IPR036388">
    <property type="entry name" value="WH-like_DNA-bd_sf"/>
</dbReference>
<dbReference type="SUPFAM" id="SSF53067">
    <property type="entry name" value="Actin-like ATPase domain"/>
    <property type="match status" value="1"/>
</dbReference>
<keyword evidence="3" id="KW-1185">Reference proteome</keyword>
<dbReference type="Pfam" id="PF00480">
    <property type="entry name" value="ROK"/>
    <property type="match status" value="1"/>
</dbReference>
<sequence length="393" mass="39839">MNRSLVLEAIKAAGQISRARVAEQVGLTKPTVSAIVDALLHEGVLRELGPGATAALGGRRPILLEFDSSSEYVVGVGVGVRRTAIVVANGRGVEVARTTFATPRSSPATALAKIASRTAATIAEAGVDADLVVGTGVVVPGLVDADQSTCLLAPNLGWRDVPVRELVSRQLGGQIFVHNTSQAAAVAESVEGAAVGVGDVVLLYASHGVGAGILADRRVFHGFRGLAGEIGHCVVPGASEPCRCGKRGCVETLASGPALARAGARAVEVGLATSIRPGARGKVTSEAVSAAAHAGDLVALQILADAGRVLGIAASWLVNVVNPAAVVVAGGLAEIGPPLLDPLEASLREHVLPQAASGLLVRRSALGQDAAVRGAVLLARQNTESYYRVVFRG</sequence>
<accession>A0ABV7YG46</accession>
<gene>
    <name evidence="2" type="ORF">ACFOUW_25135</name>
</gene>
<evidence type="ECO:0000313" key="2">
    <source>
        <dbReference type="EMBL" id="MFC3764143.1"/>
    </source>
</evidence>
<comment type="caution">
    <text evidence="2">The sequence shown here is derived from an EMBL/GenBank/DDBJ whole genome shotgun (WGS) entry which is preliminary data.</text>
</comment>
<dbReference type="SUPFAM" id="SSF46785">
    <property type="entry name" value="Winged helix' DNA-binding domain"/>
    <property type="match status" value="1"/>
</dbReference>
<reference evidence="3" key="1">
    <citation type="journal article" date="2019" name="Int. J. Syst. Evol. Microbiol.">
        <title>The Global Catalogue of Microorganisms (GCM) 10K type strain sequencing project: providing services to taxonomists for standard genome sequencing and annotation.</title>
        <authorList>
            <consortium name="The Broad Institute Genomics Platform"/>
            <consortium name="The Broad Institute Genome Sequencing Center for Infectious Disease"/>
            <person name="Wu L."/>
            <person name="Ma J."/>
        </authorList>
    </citation>
    <scope>NUCLEOTIDE SEQUENCE [LARGE SCALE GENOMIC DNA]</scope>
    <source>
        <strain evidence="3">CGMCC 4.7241</strain>
    </source>
</reference>
<proteinExistence type="inferred from homology"/>
<name>A0ABV7YG46_9ACTN</name>
<dbReference type="Gene3D" id="3.30.420.40">
    <property type="match status" value="2"/>
</dbReference>
<evidence type="ECO:0000256" key="1">
    <source>
        <dbReference type="ARBA" id="ARBA00006479"/>
    </source>
</evidence>
<comment type="similarity">
    <text evidence="1">Belongs to the ROK (NagC/XylR) family.</text>
</comment>
<dbReference type="Proteomes" id="UP001595699">
    <property type="component" value="Unassembled WGS sequence"/>
</dbReference>
<evidence type="ECO:0000313" key="3">
    <source>
        <dbReference type="Proteomes" id="UP001595699"/>
    </source>
</evidence>